<sequence length="113" mass="12583">MSKQLIEFSLENGKSIFVEERCSDEEVRHGESEASLMGDMRDKIQMSFTEAMEATRGAAEIIIQQIDSLKNSSKCPEEIDVEFGIKLGSKLGAPIISSLDGEVNLKVTLKWMK</sequence>
<evidence type="ECO:0000313" key="2">
    <source>
        <dbReference type="EMBL" id="XCN72130.1"/>
    </source>
</evidence>
<evidence type="ECO:0000259" key="1">
    <source>
        <dbReference type="Pfam" id="PF19493"/>
    </source>
</evidence>
<dbReference type="EMBL" id="CP159373">
    <property type="protein sequence ID" value="XCN72130.1"/>
    <property type="molecule type" value="Genomic_DNA"/>
</dbReference>
<gene>
    <name evidence="2" type="ORF">Q3M24_17720</name>
</gene>
<dbReference type="NCBIfam" id="NF041216">
    <property type="entry name" value="CU044_2847_fam"/>
    <property type="match status" value="1"/>
</dbReference>
<organism evidence="2">
    <name type="scientific">Candidatus Electrothrix aestuarii</name>
    <dbReference type="NCBI Taxonomy" id="3062594"/>
    <lineage>
        <taxon>Bacteria</taxon>
        <taxon>Pseudomonadati</taxon>
        <taxon>Thermodesulfobacteriota</taxon>
        <taxon>Desulfobulbia</taxon>
        <taxon>Desulfobulbales</taxon>
        <taxon>Desulfobulbaceae</taxon>
        <taxon>Candidatus Electrothrix</taxon>
    </lineage>
</organism>
<accession>A0AAU8LT79</accession>
<dbReference type="KEGG" id="eaj:Q3M24_17720"/>
<proteinExistence type="predicted"/>
<dbReference type="AlphaFoldDB" id="A0AAU8LT79"/>
<feature type="domain" description="Trypsin-co-occurring" evidence="1">
    <location>
        <begin position="8"/>
        <end position="112"/>
    </location>
</feature>
<protein>
    <submittedName>
        <fullName evidence="2">CU044_2847 family protein</fullName>
    </submittedName>
</protein>
<name>A0AAU8LT79_9BACT</name>
<reference evidence="2" key="1">
    <citation type="journal article" date="2024" name="Syst. Appl. Microbiol.">
        <title>First single-strain enrichments of Electrothrix cable bacteria, description of E. aestuarii sp. nov. and E. rattekaaiensis sp. nov., and proposal of a cable bacteria taxonomy following the rules of the SeqCode.</title>
        <authorList>
            <person name="Plum-Jensen L.E."/>
            <person name="Schramm A."/>
            <person name="Marshall I.P.G."/>
        </authorList>
    </citation>
    <scope>NUCLEOTIDE SEQUENCE</scope>
    <source>
        <strain evidence="2">Rat1</strain>
    </source>
</reference>
<dbReference type="InterPro" id="IPR045794">
    <property type="entry name" value="Trypco1"/>
</dbReference>
<dbReference type="Pfam" id="PF19493">
    <property type="entry name" value="Trypco1"/>
    <property type="match status" value="1"/>
</dbReference>
<reference evidence="2" key="2">
    <citation type="submission" date="2024-06" db="EMBL/GenBank/DDBJ databases">
        <authorList>
            <person name="Plum-Jensen L.E."/>
            <person name="Schramm A."/>
            <person name="Marshall I.P.G."/>
        </authorList>
    </citation>
    <scope>NUCLEOTIDE SEQUENCE</scope>
    <source>
        <strain evidence="2">Rat1</strain>
    </source>
</reference>